<evidence type="ECO:0000313" key="2">
    <source>
        <dbReference type="EMBL" id="MBO2989260.1"/>
    </source>
</evidence>
<dbReference type="AlphaFoldDB" id="A0A939QE81"/>
<keyword evidence="3" id="KW-1185">Reference proteome</keyword>
<evidence type="ECO:0000313" key="3">
    <source>
        <dbReference type="Proteomes" id="UP000668403"/>
    </source>
</evidence>
<accession>A0A939QE81</accession>
<dbReference type="EMBL" id="JAGFBF010000001">
    <property type="protein sequence ID" value="MBO2989260.1"/>
    <property type="molecule type" value="Genomic_DNA"/>
</dbReference>
<dbReference type="Proteomes" id="UP000668403">
    <property type="component" value="Unassembled WGS sequence"/>
</dbReference>
<reference evidence="2" key="1">
    <citation type="submission" date="2021-03" db="EMBL/GenBank/DDBJ databases">
        <title>Leucobacter chromiisoli sp. nov., isolated from chromium-containing soil of chemical plant.</title>
        <authorList>
            <person name="Xu Z."/>
        </authorList>
    </citation>
    <scope>NUCLEOTIDE SEQUENCE</scope>
    <source>
        <strain evidence="2">K 70/01</strain>
    </source>
</reference>
<dbReference type="RefSeq" id="WP_208237177.1">
    <property type="nucleotide sequence ID" value="NZ_BAAAQU010000001.1"/>
</dbReference>
<gene>
    <name evidence="2" type="ORF">J4H85_04510</name>
</gene>
<dbReference type="Pfam" id="PF03235">
    <property type="entry name" value="GmrSD_N"/>
    <property type="match status" value="1"/>
</dbReference>
<name>A0A939QE81_9MICO</name>
<comment type="caution">
    <text evidence="2">The sequence shown here is derived from an EMBL/GenBank/DDBJ whole genome shotgun (WGS) entry which is preliminary data.</text>
</comment>
<sequence>MAVVVSNSRSLQSLYSWYSEGKLAVNRRYQRKLVWTLEEKQRLVESVLNQYPVPAVLLAEREGDNYEIIDGLQRLHTLMSFIEMKFPTSDDEKFDVSRFATAQERADQGFFEKIEGAKLLDRSRLIAYLDYEMPVTTMRGAEESEIEDVFARINTYGHRLSDQERRQAGVEDKFASMVRELSSAVRGDVSTNVLDLSEMPSISIDLPMSKHGYTVKASDVFWVKQGVLRSTDLRKSEDEQCIADIAASVVGGSVLPRSSEALDAIYESGSSENIRVSSALETKGAAVFQQEFLYCLGEIEKICGSAKLRNLLFSKGNTNGFAATFAVLFIALHEALIEEKKKISDYAGAALALKNLNARLDTSRRGGLADERRNHANVIKGLLAPYLVPAESRDIYGEQSPLEIENIIRRSRIELAHYELKQGLLRLDDQRTLDNEVIEQVLKTICGIANNGKGRSGAVVVGVADKARDAQRVEELDRITPMEVGPERMVVGVNREAAALGETVEDYVARWKTAITNADLSSHLKSSVLSSMTYNDFYGFGVLVLPVPGQDKLSFFNDNVYWRKSDETTKASSTMEIAEIAQRF</sequence>
<dbReference type="PANTHER" id="PTHR39639:SF1">
    <property type="entry name" value="DUF262 DOMAIN-CONTAINING PROTEIN"/>
    <property type="match status" value="1"/>
</dbReference>
<dbReference type="Gene3D" id="3.30.950.30">
    <property type="entry name" value="Schlafen, AAA domain"/>
    <property type="match status" value="1"/>
</dbReference>
<feature type="domain" description="GmrSD restriction endonucleases N-terminal" evidence="1">
    <location>
        <begin position="25"/>
        <end position="167"/>
    </location>
</feature>
<protein>
    <submittedName>
        <fullName evidence="2">DUF262 domain-containing protein</fullName>
    </submittedName>
</protein>
<dbReference type="InterPro" id="IPR004919">
    <property type="entry name" value="GmrSD_N"/>
</dbReference>
<organism evidence="2 3">
    <name type="scientific">Leucobacter tardus</name>
    <dbReference type="NCBI Taxonomy" id="501483"/>
    <lineage>
        <taxon>Bacteria</taxon>
        <taxon>Bacillati</taxon>
        <taxon>Actinomycetota</taxon>
        <taxon>Actinomycetes</taxon>
        <taxon>Micrococcales</taxon>
        <taxon>Microbacteriaceae</taxon>
        <taxon>Leucobacter</taxon>
    </lineage>
</organism>
<dbReference type="InterPro" id="IPR038461">
    <property type="entry name" value="Schlafen_AlbA_2_dom_sf"/>
</dbReference>
<dbReference type="PANTHER" id="PTHR39639">
    <property type="entry name" value="CHROMOSOME 16, WHOLE GENOME SHOTGUN SEQUENCE"/>
    <property type="match status" value="1"/>
</dbReference>
<evidence type="ECO:0000259" key="1">
    <source>
        <dbReference type="Pfam" id="PF03235"/>
    </source>
</evidence>
<proteinExistence type="predicted"/>